<sequence length="97" mass="10669">MERLTKADRACAVAAAAAHDLNDELTVIVNSVSCSLEMLEPGDPLRPLLLEAQSAVQRCVWKTSGLLNYSARRGARPANVPMERLVLESDEPALRYY</sequence>
<dbReference type="KEGG" id="sus:Acid_6191"/>
<dbReference type="InParanoid" id="Q01TA3"/>
<protein>
    <recommendedName>
        <fullName evidence="2">Signal transduction histidine kinase dimerisation/phosphoacceptor domain-containing protein</fullName>
    </recommendedName>
</protein>
<dbReference type="EMBL" id="CP000473">
    <property type="protein sequence ID" value="ABJ87117.1"/>
    <property type="molecule type" value="Genomic_DNA"/>
</dbReference>
<evidence type="ECO:0000313" key="1">
    <source>
        <dbReference type="EMBL" id="ABJ87117.1"/>
    </source>
</evidence>
<accession>Q01TA3</accession>
<dbReference type="HOGENOM" id="CLU_2345187_0_0_0"/>
<organism evidence="1">
    <name type="scientific">Solibacter usitatus (strain Ellin6076)</name>
    <dbReference type="NCBI Taxonomy" id="234267"/>
    <lineage>
        <taxon>Bacteria</taxon>
        <taxon>Pseudomonadati</taxon>
        <taxon>Acidobacteriota</taxon>
        <taxon>Terriglobia</taxon>
        <taxon>Bryobacterales</taxon>
        <taxon>Solibacteraceae</taxon>
        <taxon>Candidatus Solibacter</taxon>
    </lineage>
</organism>
<dbReference type="Gene3D" id="1.10.287.130">
    <property type="match status" value="1"/>
</dbReference>
<name>Q01TA3_SOLUE</name>
<gene>
    <name evidence="1" type="ordered locus">Acid_6191</name>
</gene>
<evidence type="ECO:0008006" key="2">
    <source>
        <dbReference type="Google" id="ProtNLM"/>
    </source>
</evidence>
<proteinExistence type="predicted"/>
<dbReference type="OrthoDB" id="9934794at2"/>
<reference evidence="1" key="1">
    <citation type="submission" date="2006-10" db="EMBL/GenBank/DDBJ databases">
        <title>Complete sequence of Solibacter usitatus Ellin6076.</title>
        <authorList>
            <consortium name="US DOE Joint Genome Institute"/>
            <person name="Copeland A."/>
            <person name="Lucas S."/>
            <person name="Lapidus A."/>
            <person name="Barry K."/>
            <person name="Detter J.C."/>
            <person name="Glavina del Rio T."/>
            <person name="Hammon N."/>
            <person name="Israni S."/>
            <person name="Dalin E."/>
            <person name="Tice H."/>
            <person name="Pitluck S."/>
            <person name="Thompson L.S."/>
            <person name="Brettin T."/>
            <person name="Bruce D."/>
            <person name="Han C."/>
            <person name="Tapia R."/>
            <person name="Gilna P."/>
            <person name="Schmutz J."/>
            <person name="Larimer F."/>
            <person name="Land M."/>
            <person name="Hauser L."/>
            <person name="Kyrpides N."/>
            <person name="Mikhailova N."/>
            <person name="Janssen P.H."/>
            <person name="Kuske C.R."/>
            <person name="Richardson P."/>
        </authorList>
    </citation>
    <scope>NUCLEOTIDE SEQUENCE</scope>
    <source>
        <strain evidence="1">Ellin6076</strain>
    </source>
</reference>
<dbReference type="AlphaFoldDB" id="Q01TA3"/>